<dbReference type="RefSeq" id="WP_201076411.1">
    <property type="nucleotide sequence ID" value="NZ_CP067420.1"/>
</dbReference>
<dbReference type="Proteomes" id="UP000595197">
    <property type="component" value="Chromosome"/>
</dbReference>
<organism evidence="1 2">
    <name type="scientific">Skermanella cutis</name>
    <dbReference type="NCBI Taxonomy" id="2775420"/>
    <lineage>
        <taxon>Bacteria</taxon>
        <taxon>Pseudomonadati</taxon>
        <taxon>Pseudomonadota</taxon>
        <taxon>Alphaproteobacteria</taxon>
        <taxon>Rhodospirillales</taxon>
        <taxon>Azospirillaceae</taxon>
        <taxon>Skermanella</taxon>
    </lineage>
</organism>
<gene>
    <name evidence="1" type="ORF">IGS68_00305</name>
</gene>
<reference evidence="1" key="1">
    <citation type="submission" date="2021-02" db="EMBL/GenBank/DDBJ databases">
        <title>Skermanella TT6 skin isolate.</title>
        <authorList>
            <person name="Lee K."/>
            <person name="Ganzorig M."/>
        </authorList>
    </citation>
    <scope>NUCLEOTIDE SEQUENCE</scope>
    <source>
        <strain evidence="1">TT6</strain>
    </source>
</reference>
<accession>A0ABX7B5W4</accession>
<name>A0ABX7B5W4_9PROT</name>
<protein>
    <submittedName>
        <fullName evidence="1">Uncharacterized protein</fullName>
    </submittedName>
</protein>
<sequence>MSGVPLGVEAAHGELRRLTGSIAAHGARVTEAGPSITDEDDVKMLGYITVSIESLRELTGTGTPNDLLSRPHRHAIRNCLNAIKGGAQLLVEGAPDNGLEPNGPAARAAEAMAEDSDAILACLDAVRVETGSE</sequence>
<proteinExistence type="predicted"/>
<evidence type="ECO:0000313" key="2">
    <source>
        <dbReference type="Proteomes" id="UP000595197"/>
    </source>
</evidence>
<dbReference type="EMBL" id="CP067420">
    <property type="protein sequence ID" value="QQP89770.1"/>
    <property type="molecule type" value="Genomic_DNA"/>
</dbReference>
<evidence type="ECO:0000313" key="1">
    <source>
        <dbReference type="EMBL" id="QQP89770.1"/>
    </source>
</evidence>
<keyword evidence="2" id="KW-1185">Reference proteome</keyword>